<gene>
    <name evidence="3" type="ORF">GLV81_06295</name>
</gene>
<dbReference type="Proteomes" id="UP000426027">
    <property type="component" value="Chromosome"/>
</dbReference>
<dbReference type="EMBL" id="CP046566">
    <property type="protein sequence ID" value="QGW27751.1"/>
    <property type="molecule type" value="Genomic_DNA"/>
</dbReference>
<keyword evidence="2" id="KW-1133">Transmembrane helix</keyword>
<feature type="compositionally biased region" description="Basic and acidic residues" evidence="1">
    <location>
        <begin position="104"/>
        <end position="115"/>
    </location>
</feature>
<keyword evidence="2" id="KW-0812">Transmembrane</keyword>
<reference evidence="3 4" key="1">
    <citation type="submission" date="2019-11" db="EMBL/GenBank/DDBJ databases">
        <authorList>
            <person name="Im W.T."/>
        </authorList>
    </citation>
    <scope>NUCLEOTIDE SEQUENCE [LARGE SCALE GENOMIC DNA]</scope>
    <source>
        <strain evidence="3 4">SB-02</strain>
    </source>
</reference>
<dbReference type="KEGG" id="fls:GLV81_06295"/>
<accession>A0A6I6GZ02</accession>
<protein>
    <recommendedName>
        <fullName evidence="5">DUF2147 domain-containing protein</fullName>
    </recommendedName>
</protein>
<feature type="compositionally biased region" description="Polar residues" evidence="1">
    <location>
        <begin position="120"/>
        <end position="130"/>
    </location>
</feature>
<feature type="transmembrane region" description="Helical" evidence="2">
    <location>
        <begin position="6"/>
        <end position="22"/>
    </location>
</feature>
<evidence type="ECO:0000256" key="2">
    <source>
        <dbReference type="SAM" id="Phobius"/>
    </source>
</evidence>
<dbReference type="RefSeq" id="WP_157477808.1">
    <property type="nucleotide sequence ID" value="NZ_CP046566.1"/>
</dbReference>
<sequence>MKKLRWIVPVAVCLMLMSFGLFEPLKGTWSNKNGQTIRFTKGNQCEWILNMEGRSDTFRITYHYEKTGKTSGILDLGPFDRGFLKGKTLYGIIEWSKKKDSFQYDAEPGKSEKVRPKTMNPDQVQVYSRQ</sequence>
<evidence type="ECO:0000313" key="4">
    <source>
        <dbReference type="Proteomes" id="UP000426027"/>
    </source>
</evidence>
<evidence type="ECO:0000256" key="1">
    <source>
        <dbReference type="SAM" id="MobiDB-lite"/>
    </source>
</evidence>
<keyword evidence="4" id="KW-1185">Reference proteome</keyword>
<name>A0A6I6GZ02_9BACT</name>
<evidence type="ECO:0000313" key="3">
    <source>
        <dbReference type="EMBL" id="QGW27751.1"/>
    </source>
</evidence>
<keyword evidence="2" id="KW-0472">Membrane</keyword>
<dbReference type="AlphaFoldDB" id="A0A6I6GZ02"/>
<evidence type="ECO:0008006" key="5">
    <source>
        <dbReference type="Google" id="ProtNLM"/>
    </source>
</evidence>
<feature type="region of interest" description="Disordered" evidence="1">
    <location>
        <begin position="104"/>
        <end position="130"/>
    </location>
</feature>
<organism evidence="3 4">
    <name type="scientific">Phnomibacter ginsenosidimutans</name>
    <dbReference type="NCBI Taxonomy" id="2676868"/>
    <lineage>
        <taxon>Bacteria</taxon>
        <taxon>Pseudomonadati</taxon>
        <taxon>Bacteroidota</taxon>
        <taxon>Chitinophagia</taxon>
        <taxon>Chitinophagales</taxon>
        <taxon>Chitinophagaceae</taxon>
        <taxon>Phnomibacter</taxon>
    </lineage>
</organism>
<proteinExistence type="predicted"/>